<dbReference type="Pfam" id="PF00094">
    <property type="entry name" value="VWD"/>
    <property type="match status" value="1"/>
</dbReference>
<dbReference type="PANTHER" id="PTHR23345">
    <property type="entry name" value="VITELLOGENIN-RELATED"/>
    <property type="match status" value="1"/>
</dbReference>
<evidence type="ECO:0000256" key="4">
    <source>
        <dbReference type="ARBA" id="ARBA00023180"/>
    </source>
</evidence>
<dbReference type="Gene3D" id="2.30.230.10">
    <property type="entry name" value="Lipovitellin, beta-sheet shell regions, chain A"/>
    <property type="match status" value="1"/>
</dbReference>
<dbReference type="GO" id="GO:0045735">
    <property type="term" value="F:nutrient reservoir activity"/>
    <property type="evidence" value="ECO:0007669"/>
    <property type="project" value="UniProtKB-KW"/>
</dbReference>
<dbReference type="PROSITE" id="PS51211">
    <property type="entry name" value="VITELLOGENIN"/>
    <property type="match status" value="1"/>
</dbReference>
<dbReference type="PANTHER" id="PTHR23345:SF15">
    <property type="entry name" value="VITELLOGENIN 1-RELATED"/>
    <property type="match status" value="1"/>
</dbReference>
<dbReference type="SUPFAM" id="SSF56968">
    <property type="entry name" value="Lipovitellin-phosvitin complex, beta-sheet shell regions"/>
    <property type="match status" value="2"/>
</dbReference>
<reference evidence="9" key="1">
    <citation type="submission" date="2018-04" db="EMBL/GenBank/DDBJ databases">
        <title>Transcriptome assembly of Sipha flava.</title>
        <authorList>
            <person name="Scully E.D."/>
            <person name="Geib S.M."/>
            <person name="Palmer N.A."/>
            <person name="Koch K."/>
            <person name="Bradshaw J."/>
            <person name="Heng-Moss T."/>
            <person name="Sarath G."/>
        </authorList>
    </citation>
    <scope>NUCLEOTIDE SEQUENCE</scope>
</reference>
<keyword evidence="2" id="KW-0758">Storage protein</keyword>
<dbReference type="InterPro" id="IPR015817">
    <property type="entry name" value="Vitellinogen_open_b-sht_sub1"/>
</dbReference>
<dbReference type="Gene3D" id="2.20.80.10">
    <property type="entry name" value="Lipovitellin-phosvitin complex, chain A, domain 4"/>
    <property type="match status" value="1"/>
</dbReference>
<dbReference type="OrthoDB" id="6484170at2759"/>
<gene>
    <name evidence="9" type="primary">VIT</name>
    <name evidence="9" type="ORF">g.146750</name>
</gene>
<dbReference type="InterPro" id="IPR050733">
    <property type="entry name" value="Vitellogenin/Apolipophorin"/>
</dbReference>
<protein>
    <submittedName>
        <fullName evidence="9">Vitellogenin</fullName>
    </submittedName>
</protein>
<dbReference type="InterPro" id="IPR015819">
    <property type="entry name" value="Lipid_transp_b-sht_shell"/>
</dbReference>
<evidence type="ECO:0000256" key="5">
    <source>
        <dbReference type="PROSITE-ProRule" id="PRU00557"/>
    </source>
</evidence>
<dbReference type="InterPro" id="IPR001747">
    <property type="entry name" value="Vitellogenin_N"/>
</dbReference>
<dbReference type="SMART" id="SM00216">
    <property type="entry name" value="VWD"/>
    <property type="match status" value="1"/>
</dbReference>
<keyword evidence="3" id="KW-1015">Disulfide bond</keyword>
<dbReference type="SUPFAM" id="SSF48431">
    <property type="entry name" value="Lipovitellin-phosvitin complex, superhelical domain"/>
    <property type="match status" value="1"/>
</dbReference>
<evidence type="ECO:0000259" key="8">
    <source>
        <dbReference type="PROSITE" id="PS51233"/>
    </source>
</evidence>
<evidence type="ECO:0000256" key="3">
    <source>
        <dbReference type="ARBA" id="ARBA00023157"/>
    </source>
</evidence>
<evidence type="ECO:0000259" key="7">
    <source>
        <dbReference type="PROSITE" id="PS51211"/>
    </source>
</evidence>
<dbReference type="InterPro" id="IPR015255">
    <property type="entry name" value="Vitellinogen_open_b-sht"/>
</dbReference>
<sequence>MKKIKPEHVCGLVLLTLLLVLDTASTRGTNKLNTCSRSACFDNGKFKFQPDIVYVYKHSIRSQTTFDKSKNTASIAEFNFKVHIRIKDCDGFMFITDTRIHKGVKTRNLNTATVDETNYMNSNDKVVYDELEKNMLRFSFHDGHISTVCPEENEPVWALNMKKAVLSTFQNRMERFDIHHTVAERDINGFCPTAYTFLKSNGTQMIVDKVKDISECTERYHMHSIIPTSSYVFQSKYHKWSPVKSLFVCFYYIDHHVIVKIDCQEKHSFHPFASNETNSARTKIFQTIELVGEDSASYSHHPNNYEITSRQSLLYNHKLINNPDSLDETETVELIKKLCIMSEGQFNPDFPSEFYNVIQAARKLTYDTLRNLYKLSQNDVCSSATKHLQSALPYVRTTSAIILMKDILWNGTISESTSTEWLLAISMFDRPDDQVISEITDLLYKENVSSDIVLSISSLINTYCKLNPNCKENEKLTKGVMHIEKKIKMNMLVKENRDETLMWLKSLGNTGLSSSTLLDTLNALIANDGVTADIRVSAVQAYRRFPCNITRPVMLEFFVNQSLDSEVRIAAYLQIMRCPVYSVVRHIVSVLDKEEVNQVGSFVWTHLQNLKKTSVPYFLELQTMLSGDINKKFNTDIRKFSRNYETSFFLNEYGVGGSIDSNVIFSPKSYIPRSFTSNITLTLFGEYINILEVEVYGEGFENYLEALFKPGGVFSPDRVRQGLEVLRFVRNIMPEGLKDRINELPNVLYENVPPPKLSLAIKVFGNEIKFLRLNGVDEINEVIRSFDVYNIMKSFMNGREFKYDRSTMFMDLKYVVPTGIGMPLILDAIGTSAINFNLSSYINAEAFKNFGEFKLLTKLYPSLALNLEGTMTMDFHYEMTQAKVKSKLYTSTAFEGTTEVKGYKFVTLVFDLPKTKSDIISIESELFLEDHKLEVDTVQTPNSIVPPTLSYSLPFLEEMMGLKLYTNHRLPNATEIIKSPMVIFNGPLRLNVFLLKLDEKVNKYVIEYKWINSKKNSSVSFTYETPGSLVKHYMKALLEMDAQTQNFTLLVQGKTIQLTALGLYRNSPLHKLMTFTLDINSVKHIDLLMELKIQNEKYGRLYLPNAYLEINAKRIAELEGQYKWVEKKGISQCDINLTFKTTKFDSTIVGYIKINDASTALNLIFEYTFDKAITLDVIKIQVKVSDRSTKALSSLQGVLQLESSAYPHINHVISAVYQKAQGHTEIRVDFVNYPNLKDNSKKLHVEFGFTQIKYYTGSNINLNLYVTKAADNIMFKFITNHQGTETTFNTAVLVQYALDKNITAKLDIFIPHGDLLNVDTRFQLTMPSSTNPLDIRLVIKENIMDEYDIDFSGSWFGGQSLTARGLYQDRSKYYLTDHALKLFIQSPMFNDILFVGKIYVSDEEYRLESWVDHNNTKHAILLRHIANLDMTYESYGELKLNTSTYSVSNLIDLKRHEITLDVHMDQYRDVFIYGKGYAKEWNSHMVFEIKWDANRDPDQKFLVTFKTNTSDIYDGEQFLGQLIIEYPDRIVNVDLELKYIGQHYFISSSVEWNPTSRIVFSFVLKNDLLSKGSGFIGCKLLTPFENWIKTLYEQSVLIGPQNLQTNGNIMWQISQYLNFDVQSGYHTLDEDFGFSFNTAVRSSLQDLNAIRIYLNHNYGISNFNTSVLLQINPKYVISLAVTGKINSTKTETIYSGSITTLTPFFYYKAFNFEIEVGFQEKKLNGFIGLQIDSSNFKVEFHGIYSPLDNSKILLKITTPYENYKTLYGKVGYMARKRHVFLDIFGDNFKLGAEMLYLYKNLSNYDLKLRINIPVNPLKQLIIAGKLNSELVDFRLGWNHFVLGFTGVSHYISWSDLEYSLQIYTPIEKLTYSSATVKIYIVDDIDCEIRAVLPDSSMLGVKLLYATIPKPEEVNEYYYDEDAELSMILYNGHFEIDMAFYPSVVANFKVLQKDVKYTTQVGLSAIIVRVALTDELFLKNFLDIKNTLNVSTSYDRFSKVVSEFAVFAENENHIVSNLIVSIINFNNTLKTAIDVDFLTTTLADPGSEDLDDADLSNKVPSGMYEIKFYLKSPFKLLEFCNSSVTLKILKQLYETNITVRTNYTNLNVVGNMEVYDGYFDTVVDVDVTSKLFELPVFRVQVKKDYTEIEKNVRFVISRPVASRINEVVLDIKSNWQIDGYNFIKLSGEIVTPFVVLNHVQGSLRYFHQINTKSYFLESYLNYSGKAEMKARAHLEEKSITLNLESSLEGLRNVHFLGSLIVKNGRKGIDAMMIGDQSYRISGWASANVSFPLALDAYLTKEGAPVGSIVMQVKHDSHGYMILAMLQSLKKIIRLNTLIVTTDGGRMTSVEISSMQGNSEAVFVKSSLVFRRPGIYLVNVQGESIIDGVSTLLLGDVKLWFIGDKGVIRSSLESRYLNGHINIDWVLAPPRQIWGTVDIQYALNKMPYQKLFTKVYFIAPENGISQMSVGARVNANNKWTFEANSTAMIPSLRNISFSTHLILPQNITNNYAIVGNFKIEDRFEYITHLFHYRSPDLNYEFATFSEVYWDNKIDGVVSWAYRTENRVFLVDAFTGVTMEHFYDIKNVFDASFLKHRHESHLVYEKPDKQHKIKLNIFYPPETKITSAIVDFESFDKFISFINTTTPFVTISYFALRVLAETTPLNYHRHIEVFWPHTSALLNATKVKTFKEISVLNVGEILLHFPIDKKYHVGKFEFKYEDLTNKIVGDSRVIYDDKKIIEGNFTRRFSRHEDNFMDDNIDLTVQNKMLPLGVRYLCRTNNESHVATENSPKLDFKRIELFKMNNVSEFNVTFEMLQYKYEVAYQNIFKVINFNRSIMINSHYAGENDDSYSRNVKIILNPLAWLDSAIKVTYHNSTPSEYGKIIDLNVAYPRRNFSVVSDVETDTKYLMSQMTLIQHRATPADDYVFGYRFDWRKLESTVNRHRIAMLLFHPSFQKNVTIRGNYSRGNTILFDLNAEYDYATDSRRKFTIGCLIENNSAKSKRNYFLSLKGRHLKTRFKLDASGTFKSQEYLHFFHNNVTYKRAYLDDQYWDGKGLLDFFNKTVQIEKHSIHDTTIIHGNYSNLDGTHYVNGLVRNGDDQNIVGKFYINIPRKDTNMVINFTPDATKQMFMSGNVLESKKAKFNIWRTENNVIIPEVGFSLSLNHSRLLSSSLEWRTDLKDNIVNALRTSINHTWSYIQETTEFWTQYIKSQTMETANGIWADTKPEIQEFINDISNFHVLEEDIAYFRKVFNNSYNANEFYLKDIHGLYIALMEDMTFVEKMGSLPQIVNEIWTALGDTGQTIRKSIVWFIDSIKMAYNEFGKLLKQLMEGEAIVYVSDFISSSMVKYDKLIRDVHISFIRYVESMLEESSNTVAAYWSNVLKTIEPTVVQIFHHIEAVFVTATKQVIQFLYARQQELMLSPYYTQTQNMTQDLDKFYKDLMHNDVLTNLKKYTTMLYDVIKTRYYPLIPFATEINALRLEITDGLYQLLKLPLISYVIDNIKTMINQIVWFCEYIDLSKKIQNFIPKLIDRVYDLTYTAVDNEMKYHKAKTKFLCNPEKGILELEQKLPFSWHAFNETPKYEEIPEYRRVTKLLNMFAPHNVTFWFLYYNLMPLMDYTNWLPPYRAHAMVVGSQHFVTFDQRHYDFKGRCSYLLANDFVGQEFSLVLSYESEIKGQYTLLLLLGHDTISINLQRKDVKVLPDSVKQLPLQLNDTIIYYENEMLIVESMRGISLICNMRFQYCTFHISGWYFGKTAGLLGTLDNEPSDDMLSSNGYVESDIFKFTESWSLNENSCNSYTSLRKLSPTSQTVEVCDSYFKHKTSPLFTCFSVINPSPYYELCLRSANKNETCTSATAYSEMCSIENLPVRIPTSCVKCHGANGTEITEGEFLHFNGSHVPSSADIVFIVEAKECNRNLTEKRNVHTLLTIMVKELHDVGMTGNRFSAVFFGGDGIFDEPHSIVVNNQVFTSQTLFLQYLNNIQIGDGNSDVFNAIKFASKLQFRMGHSIIFVLIPCSSCDPLNMMLDYSVINHIITEKSIKLHVLMDKPFVMDKSRSGSSLFGIDAETAYTRNDYKALKGDMGLRKQVKLKNTLGLCTPLVLESNGSLFTSKKMETDNLNLVKKFLQVFAKRIAKTASAPKCQSCECNSNDDGISYMDCYPCSYPTPINIEYPFDDDFTGPLVFSYDSRNGFYDDNIN</sequence>
<keyword evidence="1 6" id="KW-0732">Signal</keyword>
<feature type="domain" description="VWFD" evidence="8">
    <location>
        <begin position="3627"/>
        <end position="3796"/>
    </location>
</feature>
<dbReference type="Pfam" id="PF09172">
    <property type="entry name" value="Vit_open_b-sht"/>
    <property type="match status" value="1"/>
</dbReference>
<organism evidence="9">
    <name type="scientific">Sipha flava</name>
    <name type="common">yellow sugarcane aphid</name>
    <dbReference type="NCBI Taxonomy" id="143950"/>
    <lineage>
        <taxon>Eukaryota</taxon>
        <taxon>Metazoa</taxon>
        <taxon>Ecdysozoa</taxon>
        <taxon>Arthropoda</taxon>
        <taxon>Hexapoda</taxon>
        <taxon>Insecta</taxon>
        <taxon>Pterygota</taxon>
        <taxon>Neoptera</taxon>
        <taxon>Paraneoptera</taxon>
        <taxon>Hemiptera</taxon>
        <taxon>Sternorrhyncha</taxon>
        <taxon>Aphidomorpha</taxon>
        <taxon>Aphidoidea</taxon>
        <taxon>Aphididae</taxon>
        <taxon>Sipha</taxon>
    </lineage>
</organism>
<accession>A0A2S2R693</accession>
<dbReference type="InterPro" id="IPR001846">
    <property type="entry name" value="VWF_type-D"/>
</dbReference>
<dbReference type="Gene3D" id="1.25.10.20">
    <property type="entry name" value="Vitellinogen, superhelical"/>
    <property type="match status" value="1"/>
</dbReference>
<dbReference type="InterPro" id="IPR011030">
    <property type="entry name" value="Lipovitellin_superhlx_dom"/>
</dbReference>
<dbReference type="Pfam" id="PF01347">
    <property type="entry name" value="Vitellogenin_N"/>
    <property type="match status" value="1"/>
</dbReference>
<evidence type="ECO:0000256" key="6">
    <source>
        <dbReference type="SAM" id="SignalP"/>
    </source>
</evidence>
<dbReference type="EMBL" id="GGMS01016261">
    <property type="protein sequence ID" value="MBY85464.1"/>
    <property type="molecule type" value="Transcribed_RNA"/>
</dbReference>
<evidence type="ECO:0000256" key="2">
    <source>
        <dbReference type="ARBA" id="ARBA00022761"/>
    </source>
</evidence>
<evidence type="ECO:0000313" key="9">
    <source>
        <dbReference type="EMBL" id="MBY85464.1"/>
    </source>
</evidence>
<proteinExistence type="predicted"/>
<dbReference type="InterPro" id="IPR015816">
    <property type="entry name" value="Vitellinogen_b-sht_N"/>
</dbReference>
<name>A0A2S2R693_9HEMI</name>
<feature type="signal peptide" evidence="6">
    <location>
        <begin position="1"/>
        <end position="26"/>
    </location>
</feature>
<dbReference type="GO" id="GO:0005319">
    <property type="term" value="F:lipid transporter activity"/>
    <property type="evidence" value="ECO:0007669"/>
    <property type="project" value="InterPro"/>
</dbReference>
<dbReference type="PROSITE" id="PS51233">
    <property type="entry name" value="VWFD"/>
    <property type="match status" value="1"/>
</dbReference>
<feature type="domain" description="Vitellogenin" evidence="7">
    <location>
        <begin position="48"/>
        <end position="675"/>
    </location>
</feature>
<comment type="caution">
    <text evidence="5">Lacks conserved residue(s) required for the propagation of feature annotation.</text>
</comment>
<feature type="chain" id="PRO_5015503224" evidence="6">
    <location>
        <begin position="27"/>
        <end position="4197"/>
    </location>
</feature>
<keyword evidence="4" id="KW-0325">Glycoprotein</keyword>
<dbReference type="Gene3D" id="2.20.50.20">
    <property type="entry name" value="Lipovitellin. Chain A, domain 3"/>
    <property type="match status" value="1"/>
</dbReference>
<dbReference type="SMART" id="SM00638">
    <property type="entry name" value="LPD_N"/>
    <property type="match status" value="1"/>
</dbReference>
<dbReference type="SMART" id="SM01169">
    <property type="entry name" value="DUF1943"/>
    <property type="match status" value="1"/>
</dbReference>
<evidence type="ECO:0000256" key="1">
    <source>
        <dbReference type="ARBA" id="ARBA00022729"/>
    </source>
</evidence>